<sequence>MSFLRHEVEGEEHRALAETAFGSGIKWKDSHKQVQKDEPIAATLFANTSAGKIFCVFCDRSHPSQDCQKLYHP</sequence>
<comment type="caution">
    <text evidence="1">The sequence shown here is derived from an EMBL/GenBank/DDBJ whole genome shotgun (WGS) entry which is preliminary data.</text>
</comment>
<accession>A0A8X6SFI4</accession>
<keyword evidence="2" id="KW-1185">Reference proteome</keyword>
<name>A0A8X6SFI4_TRICX</name>
<reference evidence="1" key="1">
    <citation type="submission" date="2020-08" db="EMBL/GenBank/DDBJ databases">
        <title>Multicomponent nature underlies the extraordinary mechanical properties of spider dragline silk.</title>
        <authorList>
            <person name="Kono N."/>
            <person name="Nakamura H."/>
            <person name="Mori M."/>
            <person name="Yoshida Y."/>
            <person name="Ohtoshi R."/>
            <person name="Malay A.D."/>
            <person name="Moran D.A.P."/>
            <person name="Tomita M."/>
            <person name="Numata K."/>
            <person name="Arakawa K."/>
        </authorList>
    </citation>
    <scope>NUCLEOTIDE SEQUENCE</scope>
</reference>
<evidence type="ECO:0000313" key="1">
    <source>
        <dbReference type="EMBL" id="GFY08277.1"/>
    </source>
</evidence>
<proteinExistence type="predicted"/>
<gene>
    <name evidence="1" type="primary">X975_22733</name>
    <name evidence="1" type="ORF">TNCV_1356841</name>
</gene>
<dbReference type="AlphaFoldDB" id="A0A8X6SFI4"/>
<dbReference type="Proteomes" id="UP000887159">
    <property type="component" value="Unassembled WGS sequence"/>
</dbReference>
<evidence type="ECO:0000313" key="2">
    <source>
        <dbReference type="Proteomes" id="UP000887159"/>
    </source>
</evidence>
<protein>
    <submittedName>
        <fullName evidence="1">Transposable element Tc1 transposase</fullName>
    </submittedName>
</protein>
<organism evidence="1 2">
    <name type="scientific">Trichonephila clavipes</name>
    <name type="common">Golden silk orbweaver</name>
    <name type="synonym">Nephila clavipes</name>
    <dbReference type="NCBI Taxonomy" id="2585209"/>
    <lineage>
        <taxon>Eukaryota</taxon>
        <taxon>Metazoa</taxon>
        <taxon>Ecdysozoa</taxon>
        <taxon>Arthropoda</taxon>
        <taxon>Chelicerata</taxon>
        <taxon>Arachnida</taxon>
        <taxon>Araneae</taxon>
        <taxon>Araneomorphae</taxon>
        <taxon>Entelegynae</taxon>
        <taxon>Araneoidea</taxon>
        <taxon>Nephilidae</taxon>
        <taxon>Trichonephila</taxon>
    </lineage>
</organism>
<dbReference type="EMBL" id="BMAU01021280">
    <property type="protein sequence ID" value="GFY08277.1"/>
    <property type="molecule type" value="Genomic_DNA"/>
</dbReference>